<protein>
    <submittedName>
        <fullName evidence="1">Uncharacterized protein</fullName>
    </submittedName>
</protein>
<organism evidence="1 2">
    <name type="scientific">Priestia megaterium Q3</name>
    <dbReference type="NCBI Taxonomy" id="1452722"/>
    <lineage>
        <taxon>Bacteria</taxon>
        <taxon>Bacillati</taxon>
        <taxon>Bacillota</taxon>
        <taxon>Bacilli</taxon>
        <taxon>Bacillales</taxon>
        <taxon>Bacillaceae</taxon>
        <taxon>Priestia</taxon>
    </lineage>
</organism>
<dbReference type="RefSeq" id="WP_049164640.1">
    <property type="nucleotide sequence ID" value="NZ_CP010586.1"/>
</dbReference>
<dbReference type="GeneID" id="48013017"/>
<name>A0A806TH43_PRIMG</name>
<reference evidence="1 2" key="1">
    <citation type="submission" date="2015-01" db="EMBL/GenBank/DDBJ databases">
        <title>Genome sequence of bacillus megaterium Q3.</title>
        <authorList>
            <person name="Wang Y."/>
            <person name="Luo K."/>
            <person name="Bai L."/>
            <person name="Luo F."/>
        </authorList>
    </citation>
    <scope>NUCLEOTIDE SEQUENCE [LARGE SCALE GENOMIC DNA]</scope>
    <source>
        <strain evidence="1 2">Q3</strain>
    </source>
</reference>
<gene>
    <name evidence="1" type="ORF">AS52_02461</name>
</gene>
<dbReference type="EMBL" id="CP010586">
    <property type="protein sequence ID" value="AKP77422.1"/>
    <property type="molecule type" value="Genomic_DNA"/>
</dbReference>
<sequence length="147" mass="16164">MKRVTRVALAGVITLGGLGLGSVASLPLVPNGHIQEADAASSYGVSVNSTKTNWTKEESIIMKFINHNSFEVRLVGQLQHLENGKWVNVQSASQWYAVPGEKFGTSFKVDTNGTYRYKLAVYHITKPLTNYDGTFAGNLYSSNFYVK</sequence>
<proteinExistence type="predicted"/>
<evidence type="ECO:0000313" key="1">
    <source>
        <dbReference type="EMBL" id="AKP77422.1"/>
    </source>
</evidence>
<accession>A0A806TH43</accession>
<evidence type="ECO:0000313" key="2">
    <source>
        <dbReference type="Proteomes" id="UP000036410"/>
    </source>
</evidence>
<dbReference type="Proteomes" id="UP000036410">
    <property type="component" value="Chromosome"/>
</dbReference>
<dbReference type="AlphaFoldDB" id="A0A806TH43"/>